<proteinExistence type="predicted"/>
<dbReference type="InterPro" id="IPR052980">
    <property type="entry name" value="Crinkler_effector"/>
</dbReference>
<organism evidence="1 2">
    <name type="scientific">Paraglomus brasilianum</name>
    <dbReference type="NCBI Taxonomy" id="144538"/>
    <lineage>
        <taxon>Eukaryota</taxon>
        <taxon>Fungi</taxon>
        <taxon>Fungi incertae sedis</taxon>
        <taxon>Mucoromycota</taxon>
        <taxon>Glomeromycotina</taxon>
        <taxon>Glomeromycetes</taxon>
        <taxon>Paraglomerales</taxon>
        <taxon>Paraglomeraceae</taxon>
        <taxon>Paraglomus</taxon>
    </lineage>
</organism>
<dbReference type="EMBL" id="CAJVPI010001274">
    <property type="protein sequence ID" value="CAG8604475.1"/>
    <property type="molecule type" value="Genomic_DNA"/>
</dbReference>
<sequence length="342" mass="39739">MLGTLWSIPPSKYPAKTVLVCLPEKSIYHEFDKYPVTTIHYMPVWSDNEVSSCRAKIFPHHDPTLVEELFRKWGGIPRFVLEKADDYPQQKNLDDEISKCDTSLFNYVGDTNNYDGVIHIHTNSPDEENLDVSKHYQKKVLQFASQYVSEKVMTKIKSHFKEDLCKFLMADMPRLGTIRGALFEEVAHQILIHGGRFKYRHLDSITTSDIKHILLDKQNCIEFQEISQIEDDKYCRPLQKNFTSVDAIIAPTMLFQMTYCPNHPIKISGLKSLQEKLGGPNAQHEIMFFFVLPKQLYLSFQKQQFLTLKNTANEQKPAWITRCIKQYALEIDLDSVTEIRQV</sequence>
<dbReference type="Proteomes" id="UP000789739">
    <property type="component" value="Unassembled WGS sequence"/>
</dbReference>
<dbReference type="PANTHER" id="PTHR33129">
    <property type="entry name" value="PROTEIN KINASE DOMAIN-CONTAINING PROTEIN-RELATED"/>
    <property type="match status" value="1"/>
</dbReference>
<evidence type="ECO:0000313" key="2">
    <source>
        <dbReference type="Proteomes" id="UP000789739"/>
    </source>
</evidence>
<gene>
    <name evidence="1" type="ORF">PBRASI_LOCUS7827</name>
</gene>
<name>A0A9N9CI94_9GLOM</name>
<comment type="caution">
    <text evidence="1">The sequence shown here is derived from an EMBL/GenBank/DDBJ whole genome shotgun (WGS) entry which is preliminary data.</text>
</comment>
<accession>A0A9N9CI94</accession>
<keyword evidence="2" id="KW-1185">Reference proteome</keyword>
<dbReference type="AlphaFoldDB" id="A0A9N9CI94"/>
<dbReference type="OrthoDB" id="2340858at2759"/>
<evidence type="ECO:0000313" key="1">
    <source>
        <dbReference type="EMBL" id="CAG8604475.1"/>
    </source>
</evidence>
<protein>
    <submittedName>
        <fullName evidence="1">6323_t:CDS:1</fullName>
    </submittedName>
</protein>
<reference evidence="1" key="1">
    <citation type="submission" date="2021-06" db="EMBL/GenBank/DDBJ databases">
        <authorList>
            <person name="Kallberg Y."/>
            <person name="Tangrot J."/>
            <person name="Rosling A."/>
        </authorList>
    </citation>
    <scope>NUCLEOTIDE SEQUENCE</scope>
    <source>
        <strain evidence="1">BR232B</strain>
    </source>
</reference>
<dbReference type="PANTHER" id="PTHR33129:SF1">
    <property type="entry name" value="ATP-BINDING PROTEIN"/>
    <property type="match status" value="1"/>
</dbReference>